<protein>
    <recommendedName>
        <fullName evidence="9">Branched-chain amino acid transport system carrier protein</fullName>
    </recommendedName>
</protein>
<feature type="transmembrane region" description="Helical" evidence="9">
    <location>
        <begin position="62"/>
        <end position="81"/>
    </location>
</feature>
<proteinExistence type="inferred from homology"/>
<gene>
    <name evidence="10" type="ORF">FC59_GL001581</name>
</gene>
<feature type="transmembrane region" description="Helical" evidence="9">
    <location>
        <begin position="93"/>
        <end position="112"/>
    </location>
</feature>
<dbReference type="AlphaFoldDB" id="A0A0R1VUR1"/>
<dbReference type="GO" id="GO:0015818">
    <property type="term" value="P:isoleucine transport"/>
    <property type="evidence" value="ECO:0007669"/>
    <property type="project" value="TreeGrafter"/>
</dbReference>
<dbReference type="Proteomes" id="UP000051307">
    <property type="component" value="Unassembled WGS sequence"/>
</dbReference>
<organism evidence="10 11">
    <name type="scientific">Lactobacillus kitasatonis DSM 16761 = JCM 1039</name>
    <dbReference type="NCBI Taxonomy" id="1423767"/>
    <lineage>
        <taxon>Bacteria</taxon>
        <taxon>Bacillati</taxon>
        <taxon>Bacillota</taxon>
        <taxon>Bacilli</taxon>
        <taxon>Lactobacillales</taxon>
        <taxon>Lactobacillaceae</taxon>
        <taxon>Lactobacillus</taxon>
    </lineage>
</organism>
<name>A0A0R1VUR1_9LACO</name>
<dbReference type="GO" id="GO:0015190">
    <property type="term" value="F:L-leucine transmembrane transporter activity"/>
    <property type="evidence" value="ECO:0007669"/>
    <property type="project" value="TreeGrafter"/>
</dbReference>
<sequence>MHNFKLSSNGGTALAQISHHYLGTAGDALIAALTTITCITTAMGLVVAFAQNFHKRFPKIPYKTFLAINCLLSFIIANMGLDMIISWSTPVLMLLYPLAISLVILGILSPLFKNDPVVHKINNALALIPALFDMINALPDALRSTSIIQTILSYAERYLPMFNLGFSWLTFSLAGLIIGLIIYFARGTSYATIED</sequence>
<dbReference type="GO" id="GO:0015820">
    <property type="term" value="P:L-leucine transport"/>
    <property type="evidence" value="ECO:0007669"/>
    <property type="project" value="TreeGrafter"/>
</dbReference>
<keyword evidence="7 9" id="KW-1133">Transmembrane helix</keyword>
<keyword evidence="8 9" id="KW-0472">Membrane</keyword>
<evidence type="ECO:0000256" key="4">
    <source>
        <dbReference type="ARBA" id="ARBA00022475"/>
    </source>
</evidence>
<keyword evidence="5 9" id="KW-0812">Transmembrane</keyword>
<dbReference type="GO" id="GO:0015188">
    <property type="term" value="F:L-isoleucine transmembrane transporter activity"/>
    <property type="evidence" value="ECO:0007669"/>
    <property type="project" value="TreeGrafter"/>
</dbReference>
<evidence type="ECO:0000256" key="7">
    <source>
        <dbReference type="ARBA" id="ARBA00022989"/>
    </source>
</evidence>
<evidence type="ECO:0000256" key="8">
    <source>
        <dbReference type="ARBA" id="ARBA00023136"/>
    </source>
</evidence>
<evidence type="ECO:0000256" key="1">
    <source>
        <dbReference type="ARBA" id="ARBA00004651"/>
    </source>
</evidence>
<evidence type="ECO:0000313" key="10">
    <source>
        <dbReference type="EMBL" id="KRM06665.1"/>
    </source>
</evidence>
<feature type="transmembrane region" description="Helical" evidence="9">
    <location>
        <begin position="162"/>
        <end position="185"/>
    </location>
</feature>
<keyword evidence="6 9" id="KW-0029">Amino-acid transport</keyword>
<evidence type="ECO:0000256" key="3">
    <source>
        <dbReference type="ARBA" id="ARBA00022448"/>
    </source>
</evidence>
<comment type="caution">
    <text evidence="10">The sequence shown here is derived from an EMBL/GenBank/DDBJ whole genome shotgun (WGS) entry which is preliminary data.</text>
</comment>
<accession>A0A0R1VUR1</accession>
<dbReference type="PANTHER" id="PTHR30588:SF0">
    <property type="entry name" value="BRANCHED-CHAIN AMINO ACID PERMEASE BRNQ"/>
    <property type="match status" value="1"/>
</dbReference>
<evidence type="ECO:0000313" key="11">
    <source>
        <dbReference type="Proteomes" id="UP000051307"/>
    </source>
</evidence>
<feature type="transmembrane region" description="Helical" evidence="9">
    <location>
        <begin position="28"/>
        <end position="50"/>
    </location>
</feature>
<dbReference type="EMBL" id="AZFU01000004">
    <property type="protein sequence ID" value="KRM06665.1"/>
    <property type="molecule type" value="Genomic_DNA"/>
</dbReference>
<dbReference type="GO" id="GO:0005304">
    <property type="term" value="F:L-valine transmembrane transporter activity"/>
    <property type="evidence" value="ECO:0007669"/>
    <property type="project" value="TreeGrafter"/>
</dbReference>
<dbReference type="InterPro" id="IPR004685">
    <property type="entry name" value="Brnchd-chn_aa_trnsp_Livcs"/>
</dbReference>
<keyword evidence="3 9" id="KW-0813">Transport</keyword>
<comment type="subcellular location">
    <subcellularLocation>
        <location evidence="1 9">Cell membrane</location>
        <topology evidence="1 9">Multi-pass membrane protein</topology>
    </subcellularLocation>
</comment>
<comment type="function">
    <text evidence="9">Component of the transport system for branched-chain amino acids.</text>
</comment>
<evidence type="ECO:0000256" key="6">
    <source>
        <dbReference type="ARBA" id="ARBA00022970"/>
    </source>
</evidence>
<dbReference type="Pfam" id="PF05525">
    <property type="entry name" value="Branch_AA_trans"/>
    <property type="match status" value="1"/>
</dbReference>
<comment type="similarity">
    <text evidence="2 9">Belongs to the branched chain amino acid transporter family.</text>
</comment>
<evidence type="ECO:0000256" key="9">
    <source>
        <dbReference type="RuleBase" id="RU362122"/>
    </source>
</evidence>
<evidence type="ECO:0000256" key="2">
    <source>
        <dbReference type="ARBA" id="ARBA00008540"/>
    </source>
</evidence>
<evidence type="ECO:0000256" key="5">
    <source>
        <dbReference type="ARBA" id="ARBA00022692"/>
    </source>
</evidence>
<keyword evidence="4" id="KW-1003">Cell membrane</keyword>
<reference evidence="10 11" key="1">
    <citation type="journal article" date="2015" name="Genome Announc.">
        <title>Expanding the biotechnology potential of lactobacilli through comparative genomics of 213 strains and associated genera.</title>
        <authorList>
            <person name="Sun Z."/>
            <person name="Harris H.M."/>
            <person name="McCann A."/>
            <person name="Guo C."/>
            <person name="Argimon S."/>
            <person name="Zhang W."/>
            <person name="Yang X."/>
            <person name="Jeffery I.B."/>
            <person name="Cooney J.C."/>
            <person name="Kagawa T.F."/>
            <person name="Liu W."/>
            <person name="Song Y."/>
            <person name="Salvetti E."/>
            <person name="Wrobel A."/>
            <person name="Rasinkangas P."/>
            <person name="Parkhill J."/>
            <person name="Rea M.C."/>
            <person name="O'Sullivan O."/>
            <person name="Ritari J."/>
            <person name="Douillard F.P."/>
            <person name="Paul Ross R."/>
            <person name="Yang R."/>
            <person name="Briner A.E."/>
            <person name="Felis G.E."/>
            <person name="de Vos W.M."/>
            <person name="Barrangou R."/>
            <person name="Klaenhammer T.R."/>
            <person name="Caufield P.W."/>
            <person name="Cui Y."/>
            <person name="Zhang H."/>
            <person name="O'Toole P.W."/>
        </authorList>
    </citation>
    <scope>NUCLEOTIDE SEQUENCE [LARGE SCALE GENOMIC DNA]</scope>
    <source>
        <strain evidence="10 11">DSM 16761</strain>
    </source>
</reference>
<dbReference type="PANTHER" id="PTHR30588">
    <property type="entry name" value="BRANCHED-CHAIN AMINO ACID TRANSPORT SYSTEM 2 CARRIER PROTEIN"/>
    <property type="match status" value="1"/>
</dbReference>
<dbReference type="eggNOG" id="COG1114">
    <property type="taxonomic scope" value="Bacteria"/>
</dbReference>
<comment type="caution">
    <text evidence="9">Lacks conserved residue(s) required for the propagation of feature annotation.</text>
</comment>
<dbReference type="GO" id="GO:0005886">
    <property type="term" value="C:plasma membrane"/>
    <property type="evidence" value="ECO:0007669"/>
    <property type="project" value="UniProtKB-SubCell"/>
</dbReference>
<dbReference type="PATRIC" id="fig|1423767.3.peg.1642"/>